<dbReference type="EMBL" id="LWQU01000207">
    <property type="protein sequence ID" value="OAN43701.1"/>
    <property type="molecule type" value="Genomic_DNA"/>
</dbReference>
<evidence type="ECO:0000313" key="2">
    <source>
        <dbReference type="Proteomes" id="UP000078543"/>
    </source>
</evidence>
<dbReference type="PROSITE" id="PS51257">
    <property type="entry name" value="PROKAR_LIPOPROTEIN"/>
    <property type="match status" value="1"/>
</dbReference>
<comment type="caution">
    <text evidence="1">The sequence shown here is derived from an EMBL/GenBank/DDBJ whole genome shotgun (WGS) entry which is preliminary data.</text>
</comment>
<sequence length="157" mass="16184">MRGWVVAVLAAATLAACYEVQGPVVDKGVRAAGIADGTWRRTDGTDVTLAWDEAAGAYRVGAGGMVRLAPAANGLYVADYQAERRIVLLLRANARELVFLLPPEAVEKGVAAGHGAAIKAGPIKLLNGEPRAVAATLAAMAARPDLAEAGRLTRVGD</sequence>
<proteinExistence type="predicted"/>
<dbReference type="RefSeq" id="WP_068504766.1">
    <property type="nucleotide sequence ID" value="NZ_LWQU01000207.1"/>
</dbReference>
<name>A0A178M4N6_9PROT</name>
<dbReference type="AlphaFoldDB" id="A0A178M4N6"/>
<dbReference type="Proteomes" id="UP000078543">
    <property type="component" value="Unassembled WGS sequence"/>
</dbReference>
<reference evidence="1 2" key="1">
    <citation type="submission" date="2016-04" db="EMBL/GenBank/DDBJ databases">
        <title>Draft genome sequence of freshwater magnetotactic bacteria Magnetospirillum marisnigri SP-1 and Magnetospirillum moscoviense BB-1.</title>
        <authorList>
            <person name="Koziaeva V."/>
            <person name="Dziuba M.V."/>
            <person name="Ivanov T.M."/>
            <person name="Kuznetsov B."/>
            <person name="Grouzdev D.S."/>
        </authorList>
    </citation>
    <scope>NUCLEOTIDE SEQUENCE [LARGE SCALE GENOMIC DNA]</scope>
    <source>
        <strain evidence="1 2">BB-1</strain>
    </source>
</reference>
<organism evidence="1 2">
    <name type="scientific">Magnetospirillum moscoviense</name>
    <dbReference type="NCBI Taxonomy" id="1437059"/>
    <lineage>
        <taxon>Bacteria</taxon>
        <taxon>Pseudomonadati</taxon>
        <taxon>Pseudomonadota</taxon>
        <taxon>Alphaproteobacteria</taxon>
        <taxon>Rhodospirillales</taxon>
        <taxon>Rhodospirillaceae</taxon>
        <taxon>Magnetospirillum</taxon>
    </lineage>
</organism>
<protein>
    <submittedName>
        <fullName evidence="1">Uncharacterized protein</fullName>
    </submittedName>
</protein>
<dbReference type="OrthoDB" id="7346624at2"/>
<gene>
    <name evidence="1" type="ORF">A6A05_04980</name>
</gene>
<keyword evidence="2" id="KW-1185">Reference proteome</keyword>
<evidence type="ECO:0000313" key="1">
    <source>
        <dbReference type="EMBL" id="OAN43701.1"/>
    </source>
</evidence>
<accession>A0A178M4N6</accession>